<dbReference type="Gene3D" id="3.90.650.10">
    <property type="entry name" value="PurM-like C-terminal domain"/>
    <property type="match status" value="1"/>
</dbReference>
<dbReference type="PANTHER" id="PTHR10520:SF12">
    <property type="entry name" value="TRIFUNCTIONAL PURINE BIOSYNTHETIC PROTEIN ADENOSINE-3"/>
    <property type="match status" value="1"/>
</dbReference>
<dbReference type="AlphaFoldDB" id="W7Y481"/>
<dbReference type="GO" id="GO:0004641">
    <property type="term" value="F:phosphoribosylformylglycinamidine cyclo-ligase activity"/>
    <property type="evidence" value="ECO:0007669"/>
    <property type="project" value="UniProtKB-EC"/>
</dbReference>
<keyword evidence="15" id="KW-1185">Reference proteome</keyword>
<dbReference type="InterPro" id="IPR036676">
    <property type="entry name" value="PurM-like_C_sf"/>
</dbReference>
<organism evidence="14 15">
    <name type="scientific">Saccharicrinis fermentans DSM 9555 = JCM 21142</name>
    <dbReference type="NCBI Taxonomy" id="869213"/>
    <lineage>
        <taxon>Bacteria</taxon>
        <taxon>Pseudomonadati</taxon>
        <taxon>Bacteroidota</taxon>
        <taxon>Bacteroidia</taxon>
        <taxon>Marinilabiliales</taxon>
        <taxon>Marinilabiliaceae</taxon>
        <taxon>Saccharicrinis</taxon>
    </lineage>
</organism>
<evidence type="ECO:0000313" key="14">
    <source>
        <dbReference type="EMBL" id="GAF05680.1"/>
    </source>
</evidence>
<dbReference type="EMBL" id="BAMD01000106">
    <property type="protein sequence ID" value="GAF05680.1"/>
    <property type="molecule type" value="Genomic_DNA"/>
</dbReference>
<protein>
    <recommendedName>
        <fullName evidence="4">Phosphoribosylformylglycinamidine cyclo-ligase</fullName>
        <ecNumber evidence="3">6.3.3.1</ecNumber>
    </recommendedName>
    <alternativeName>
        <fullName evidence="9">AIR synthase</fullName>
    </alternativeName>
    <alternativeName>
        <fullName evidence="10">AIRS</fullName>
    </alternativeName>
    <alternativeName>
        <fullName evidence="8">Phosphoribosyl-aminoimidazole synthetase</fullName>
    </alternativeName>
</protein>
<dbReference type="Pfam" id="PF02769">
    <property type="entry name" value="AIRS_C"/>
    <property type="match status" value="1"/>
</dbReference>
<evidence type="ECO:0000256" key="7">
    <source>
        <dbReference type="ARBA" id="ARBA00022840"/>
    </source>
</evidence>
<keyword evidence="5 14" id="KW-0436">Ligase</keyword>
<dbReference type="Proteomes" id="UP000019402">
    <property type="component" value="Unassembled WGS sequence"/>
</dbReference>
<feature type="domain" description="PurM-like C-terminal" evidence="13">
    <location>
        <begin position="181"/>
        <end position="379"/>
    </location>
</feature>
<comment type="catalytic activity">
    <reaction evidence="11">
        <text>2-formamido-N(1)-(5-O-phospho-beta-D-ribosyl)acetamidine + ATP = 5-amino-1-(5-phospho-beta-D-ribosyl)imidazole + ADP + phosphate + H(+)</text>
        <dbReference type="Rhea" id="RHEA:23032"/>
        <dbReference type="ChEBI" id="CHEBI:15378"/>
        <dbReference type="ChEBI" id="CHEBI:30616"/>
        <dbReference type="ChEBI" id="CHEBI:43474"/>
        <dbReference type="ChEBI" id="CHEBI:137981"/>
        <dbReference type="ChEBI" id="CHEBI:147287"/>
        <dbReference type="ChEBI" id="CHEBI:456216"/>
        <dbReference type="EC" id="6.3.3.1"/>
    </reaction>
</comment>
<evidence type="ECO:0000256" key="3">
    <source>
        <dbReference type="ARBA" id="ARBA00013047"/>
    </source>
</evidence>
<evidence type="ECO:0000256" key="8">
    <source>
        <dbReference type="ARBA" id="ARBA00031908"/>
    </source>
</evidence>
<keyword evidence="7" id="KW-0067">ATP-binding</keyword>
<dbReference type="UniPathway" id="UPA00074">
    <property type="reaction ID" value="UER00129"/>
</dbReference>
<dbReference type="SUPFAM" id="SSF56042">
    <property type="entry name" value="PurM C-terminal domain-like"/>
    <property type="match status" value="1"/>
</dbReference>
<evidence type="ECO:0000256" key="10">
    <source>
        <dbReference type="ARBA" id="ARBA00033093"/>
    </source>
</evidence>
<dbReference type="GO" id="GO:0005829">
    <property type="term" value="C:cytosol"/>
    <property type="evidence" value="ECO:0007669"/>
    <property type="project" value="TreeGrafter"/>
</dbReference>
<dbReference type="STRING" id="869213.GCA_000517085_00347"/>
<dbReference type="InterPro" id="IPR016188">
    <property type="entry name" value="PurM-like_N"/>
</dbReference>
<dbReference type="SUPFAM" id="SSF55326">
    <property type="entry name" value="PurM N-terminal domain-like"/>
    <property type="match status" value="1"/>
</dbReference>
<evidence type="ECO:0000313" key="15">
    <source>
        <dbReference type="Proteomes" id="UP000019402"/>
    </source>
</evidence>
<dbReference type="GO" id="GO:0006189">
    <property type="term" value="P:'de novo' IMP biosynthetic process"/>
    <property type="evidence" value="ECO:0007669"/>
    <property type="project" value="UniProtKB-UniPathway"/>
</dbReference>
<dbReference type="EC" id="6.3.3.1" evidence="3"/>
<name>W7Y481_9BACT</name>
<proteinExistence type="inferred from homology"/>
<evidence type="ECO:0000256" key="1">
    <source>
        <dbReference type="ARBA" id="ARBA00004686"/>
    </source>
</evidence>
<dbReference type="InterPro" id="IPR010918">
    <property type="entry name" value="PurM-like_C_dom"/>
</dbReference>
<comment type="similarity">
    <text evidence="2">Belongs to the AIR synthase family.</text>
</comment>
<evidence type="ECO:0000256" key="2">
    <source>
        <dbReference type="ARBA" id="ARBA00010280"/>
    </source>
</evidence>
<dbReference type="Pfam" id="PF00586">
    <property type="entry name" value="AIRS"/>
    <property type="match status" value="1"/>
</dbReference>
<evidence type="ECO:0000256" key="11">
    <source>
        <dbReference type="ARBA" id="ARBA00049057"/>
    </source>
</evidence>
<dbReference type="InterPro" id="IPR004733">
    <property type="entry name" value="PurM_cligase"/>
</dbReference>
<evidence type="ECO:0000256" key="5">
    <source>
        <dbReference type="ARBA" id="ARBA00022598"/>
    </source>
</evidence>
<dbReference type="RefSeq" id="WP_027470405.1">
    <property type="nucleotide sequence ID" value="NZ_BAMD01000106.1"/>
</dbReference>
<dbReference type="GO" id="GO:0005524">
    <property type="term" value="F:ATP binding"/>
    <property type="evidence" value="ECO:0007669"/>
    <property type="project" value="UniProtKB-KW"/>
</dbReference>
<evidence type="ECO:0000256" key="4">
    <source>
        <dbReference type="ARBA" id="ARBA00020367"/>
    </source>
</evidence>
<evidence type="ECO:0000259" key="12">
    <source>
        <dbReference type="Pfam" id="PF00586"/>
    </source>
</evidence>
<dbReference type="PANTHER" id="PTHR10520">
    <property type="entry name" value="TRIFUNCTIONAL PURINE BIOSYNTHETIC PROTEIN ADENOSINE-3-RELATED"/>
    <property type="match status" value="1"/>
</dbReference>
<dbReference type="GO" id="GO:0046084">
    <property type="term" value="P:adenine biosynthetic process"/>
    <property type="evidence" value="ECO:0007669"/>
    <property type="project" value="TreeGrafter"/>
</dbReference>
<dbReference type="GO" id="GO:0004637">
    <property type="term" value="F:phosphoribosylamine-glycine ligase activity"/>
    <property type="evidence" value="ECO:0007669"/>
    <property type="project" value="TreeGrafter"/>
</dbReference>
<dbReference type="eggNOG" id="COG0150">
    <property type="taxonomic scope" value="Bacteria"/>
</dbReference>
<dbReference type="InterPro" id="IPR036921">
    <property type="entry name" value="PurM-like_N_sf"/>
</dbReference>
<dbReference type="OrthoDB" id="9802507at2"/>
<sequence>MSSDSRYNQRGVSASKEDVHNAIKDIDKGLYPKAFCKIIPDILCGDEAYCNIMHADGAGTKSSLAYLYWKETGDISVWKGIAQDALIMNLDDLLCVGATDNILLSSTIGRNKNLIPGEVISAIINGTEELLAELREMGISIYSTGGETADVGDLVRTIIVDSTVTCRMKRSDVIDNKNIEAGDVIVALSSSGRASYEKEYNGGMGSNGLTSARHDVFAHYLADKYPESYDPTVPSDLVYAGGLKLTDAVDGVDMDAGKLVLSATRTYAPVIKSMLDKYRSQIHGMVHCSGGAQTKVLHFVDQLHVIKDNLFPVPPLFRTIQEQSGTPWDEMYKVFNMGHRMELYVPEEIAADLIQISKSFNIDAQIVGRCEASEVKELTIQSEYGTFKY</sequence>
<feature type="domain" description="PurM-like N-terminal" evidence="12">
    <location>
        <begin position="49"/>
        <end position="167"/>
    </location>
</feature>
<comment type="caution">
    <text evidence="14">The sequence shown here is derived from an EMBL/GenBank/DDBJ whole genome shotgun (WGS) entry which is preliminary data.</text>
</comment>
<evidence type="ECO:0000256" key="9">
    <source>
        <dbReference type="ARBA" id="ARBA00032931"/>
    </source>
</evidence>
<comment type="pathway">
    <text evidence="1">Purine metabolism; IMP biosynthesis via de novo pathway; 5-amino-1-(5-phospho-D-ribosyl)imidazole from N(2)-formyl-N(1)-(5-phospho-D-ribosyl)glycinamide: step 2/2.</text>
</comment>
<keyword evidence="6" id="KW-0547">Nucleotide-binding</keyword>
<reference evidence="14 15" key="1">
    <citation type="journal article" date="2014" name="Genome Announc.">
        <title>Draft Genome Sequence of Cytophaga fermentans JCM 21142T, a Facultative Anaerobe Isolated from Marine Mud.</title>
        <authorList>
            <person name="Starns D."/>
            <person name="Oshima K."/>
            <person name="Suda W."/>
            <person name="Iino T."/>
            <person name="Yuki M."/>
            <person name="Inoue J."/>
            <person name="Kitamura K."/>
            <person name="Iida T."/>
            <person name="Darby A."/>
            <person name="Hattori M."/>
            <person name="Ohkuma M."/>
        </authorList>
    </citation>
    <scope>NUCLEOTIDE SEQUENCE [LARGE SCALE GENOMIC DNA]</scope>
    <source>
        <strain evidence="14 15">JCM 21142</strain>
    </source>
</reference>
<evidence type="ECO:0000256" key="6">
    <source>
        <dbReference type="ARBA" id="ARBA00022741"/>
    </source>
</evidence>
<accession>W7Y481</accession>
<dbReference type="Gene3D" id="3.30.1330.10">
    <property type="entry name" value="PurM-like, N-terminal domain"/>
    <property type="match status" value="1"/>
</dbReference>
<gene>
    <name evidence="14" type="ORF">JCM21142_104425</name>
</gene>
<evidence type="ECO:0000259" key="13">
    <source>
        <dbReference type="Pfam" id="PF02769"/>
    </source>
</evidence>